<dbReference type="Proteomes" id="UP000744676">
    <property type="component" value="Unassembled WGS sequence"/>
</dbReference>
<gene>
    <name evidence="1" type="ORF">D0Z00_004579</name>
</gene>
<dbReference type="EMBL" id="QVQA01000395">
    <property type="protein sequence ID" value="KAF5092458.1"/>
    <property type="molecule type" value="Genomic_DNA"/>
</dbReference>
<evidence type="ECO:0000313" key="1">
    <source>
        <dbReference type="EMBL" id="KAF5092458.1"/>
    </source>
</evidence>
<sequence>MLVRSLISVALAAGFTLAVPVADNQGGLHRRDNHIIQARSNGHSHNLRIRQITNADGVVVWITEISYLTVVVDEDGIPLTTQSGVRTIFPETTEASSQIPAVTSVTARTTLVAPIVSTSKAPSATPSSVSVDDGAAAIEISSAATPKITNVPSSPLVSSTFVSSTLSSVVKSSTPSSSSKSSTPTSSVVESTTSISSSSVTKPSLISVSSSSATSSSTAVESAAATSSTPNNGLHVPEIITYSPYNDDNTCKDVNAVRKDLSAIAAKGIKSVRIYGTDCNSIYTVEPTARDLGLKIDQGFWIGPSGASSIDSGVQELIDWVRNKNGNDWSLFTIFTVGNEAVYANYVNAPTLLSKIKEVKAKLRAAGWTGPVTTAEPPSTYSNDPELCTASDGIDIVGINAHPYFNAAGSASDSGNFIKAQISFIQSICGSNVNIRITETGYPSAGNTNGNQVPSKENQIIALKQIMDVTNNKAVMFTMYDDYWKAPGPYNVEQHFGIFYLYD</sequence>
<accession>A0ACB6UY17</accession>
<reference evidence="1 2" key="1">
    <citation type="journal article" date="2020" name="Front. Microbiol.">
        <title>Phenotypic and Genetic Characterization of the Cheese Ripening Yeast Geotrichum candidum.</title>
        <authorList>
            <person name="Perkins V."/>
            <person name="Vignola S."/>
            <person name="Lessard M.H."/>
            <person name="Plante P.L."/>
            <person name="Corbeil J."/>
            <person name="Dugat-Bony E."/>
            <person name="Frenette M."/>
            <person name="Labrie S."/>
        </authorList>
    </citation>
    <scope>NUCLEOTIDE SEQUENCE [LARGE SCALE GENOMIC DNA]</scope>
    <source>
        <strain evidence="1 2">LMA-1147</strain>
    </source>
</reference>
<organism evidence="1 2">
    <name type="scientific">Geotrichum galactomycetum</name>
    <dbReference type="NCBI Taxonomy" id="27317"/>
    <lineage>
        <taxon>Eukaryota</taxon>
        <taxon>Fungi</taxon>
        <taxon>Dikarya</taxon>
        <taxon>Ascomycota</taxon>
        <taxon>Saccharomycotina</taxon>
        <taxon>Dipodascomycetes</taxon>
        <taxon>Dipodascales</taxon>
        <taxon>Dipodascaceae</taxon>
        <taxon>Geotrichum</taxon>
    </lineage>
</organism>
<keyword evidence="2" id="KW-1185">Reference proteome</keyword>
<name>A0ACB6UY17_9ASCO</name>
<proteinExistence type="predicted"/>
<evidence type="ECO:0000313" key="2">
    <source>
        <dbReference type="Proteomes" id="UP000744676"/>
    </source>
</evidence>
<protein>
    <submittedName>
        <fullName evidence="1">Uncharacterized protein</fullName>
    </submittedName>
</protein>
<comment type="caution">
    <text evidence="1">The sequence shown here is derived from an EMBL/GenBank/DDBJ whole genome shotgun (WGS) entry which is preliminary data.</text>
</comment>